<dbReference type="EMBL" id="JBHRTA010000009">
    <property type="protein sequence ID" value="MFC3196996.1"/>
    <property type="molecule type" value="Genomic_DNA"/>
</dbReference>
<keyword evidence="2" id="KW-1185">Reference proteome</keyword>
<proteinExistence type="predicted"/>
<evidence type="ECO:0008006" key="3">
    <source>
        <dbReference type="Google" id="ProtNLM"/>
    </source>
</evidence>
<dbReference type="Proteomes" id="UP001595526">
    <property type="component" value="Unassembled WGS sequence"/>
</dbReference>
<sequence length="97" mass="11126">MDRKSIIQRYWQLAIVSDGWYLLYMHLLSGIDAALARWQPEGVWENTIWETVTHITHSKEQFLRSDVVKGSTPDSLSLFANSKSLANAERFSLASQI</sequence>
<accession>A0ABV7JG22</accession>
<comment type="caution">
    <text evidence="1">The sequence shown here is derived from an EMBL/GenBank/DDBJ whole genome shotgun (WGS) entry which is preliminary data.</text>
</comment>
<protein>
    <recommendedName>
        <fullName evidence="3">DinB-like domain-containing protein</fullName>
    </recommendedName>
</protein>
<evidence type="ECO:0000313" key="1">
    <source>
        <dbReference type="EMBL" id="MFC3196996.1"/>
    </source>
</evidence>
<gene>
    <name evidence="1" type="ORF">ACFOET_05150</name>
</gene>
<name>A0ABV7JG22_9SPHI</name>
<organism evidence="1 2">
    <name type="scientific">Parapedobacter deserti</name>
    <dbReference type="NCBI Taxonomy" id="1912957"/>
    <lineage>
        <taxon>Bacteria</taxon>
        <taxon>Pseudomonadati</taxon>
        <taxon>Bacteroidota</taxon>
        <taxon>Sphingobacteriia</taxon>
        <taxon>Sphingobacteriales</taxon>
        <taxon>Sphingobacteriaceae</taxon>
        <taxon>Parapedobacter</taxon>
    </lineage>
</organism>
<evidence type="ECO:0000313" key="2">
    <source>
        <dbReference type="Proteomes" id="UP001595526"/>
    </source>
</evidence>
<dbReference type="RefSeq" id="WP_379020257.1">
    <property type="nucleotide sequence ID" value="NZ_JBHRTA010000009.1"/>
</dbReference>
<reference evidence="2" key="1">
    <citation type="journal article" date="2019" name="Int. J. Syst. Evol. Microbiol.">
        <title>The Global Catalogue of Microorganisms (GCM) 10K type strain sequencing project: providing services to taxonomists for standard genome sequencing and annotation.</title>
        <authorList>
            <consortium name="The Broad Institute Genomics Platform"/>
            <consortium name="The Broad Institute Genome Sequencing Center for Infectious Disease"/>
            <person name="Wu L."/>
            <person name="Ma J."/>
        </authorList>
    </citation>
    <scope>NUCLEOTIDE SEQUENCE [LARGE SCALE GENOMIC DNA]</scope>
    <source>
        <strain evidence="2">KCTC 52416</strain>
    </source>
</reference>